<feature type="domain" description="Glycosyltransferase subfamily 4-like N-terminal" evidence="2">
    <location>
        <begin position="21"/>
        <end position="203"/>
    </location>
</feature>
<proteinExistence type="predicted"/>
<protein>
    <submittedName>
        <fullName evidence="3">Glycosyltransferase family 4 protein</fullName>
    </submittedName>
</protein>
<dbReference type="PANTHER" id="PTHR45947">
    <property type="entry name" value="SULFOQUINOVOSYL TRANSFERASE SQD2"/>
    <property type="match status" value="1"/>
</dbReference>
<gene>
    <name evidence="3" type="ORF">O0S09_01825</name>
</gene>
<evidence type="ECO:0000313" key="3">
    <source>
        <dbReference type="EMBL" id="MCZ0861993.1"/>
    </source>
</evidence>
<evidence type="ECO:0000259" key="2">
    <source>
        <dbReference type="Pfam" id="PF13439"/>
    </source>
</evidence>
<sequence length="406" mass="45549">MSDANINTILIISAHYYPVKGGTPTHTHYLCTALSALGKDVHLITAGGDAPVTDDVAEHDSHLNYTLHRIPTRGKYKDDFFFLWSIRKEFPKYIAQLQPDVINISTGNFVPLALRFADVGSVPIVYTVHNVPPEEYTLNISSNEMINGVIKHIFFKFIRVVTRLTIRFGRYNLIISGSDRTKERLLDAGADGTDISVISYGVSLPYLDQSTKKDQNHLEVLTVAGIIEHKGQLEIVRSIPSILEKIPYVHFTFVGPIRSPVYLNKIQECADYLHVSEKLTITGEVSAECLDRYYRNCDIYIQPSYQEGFCLSLMDAMTYRKPVIGTPVGAIPELIGNDRGILIQSPSLKNIACSILKLAENPQLCLLYGENGRKYIEMTYSWDSVARITLDAYKKAVSVFTYSSKP</sequence>
<keyword evidence="4" id="KW-1185">Reference proteome</keyword>
<dbReference type="Pfam" id="PF00534">
    <property type="entry name" value="Glycos_transf_1"/>
    <property type="match status" value="1"/>
</dbReference>
<dbReference type="PANTHER" id="PTHR45947:SF3">
    <property type="entry name" value="SULFOQUINOVOSYL TRANSFERASE SQD2"/>
    <property type="match status" value="1"/>
</dbReference>
<feature type="domain" description="Glycosyl transferase family 1" evidence="1">
    <location>
        <begin position="209"/>
        <end position="374"/>
    </location>
</feature>
<evidence type="ECO:0000313" key="4">
    <source>
        <dbReference type="Proteomes" id="UP001141336"/>
    </source>
</evidence>
<reference evidence="3" key="1">
    <citation type="submission" date="2022-12" db="EMBL/GenBank/DDBJ databases">
        <title>Isolation and characterisation of novel Methanocorpusculum spp. from native Australian herbivores indicates the genus is ancestrally host-associated.</title>
        <authorList>
            <person name="Volmer J.G."/>
            <person name="Soo R.M."/>
            <person name="Evans P.N."/>
            <person name="Hoedt E.C."/>
            <person name="Astorga Alsina A.L."/>
            <person name="Woodcroft B.J."/>
            <person name="Tyson G.W."/>
            <person name="Hugenholtz P."/>
            <person name="Morrison M."/>
        </authorList>
    </citation>
    <scope>NUCLEOTIDE SEQUENCE</scope>
    <source>
        <strain evidence="3">CW153</strain>
    </source>
</reference>
<dbReference type="InterPro" id="IPR028098">
    <property type="entry name" value="Glyco_trans_4-like_N"/>
</dbReference>
<dbReference type="InterPro" id="IPR001296">
    <property type="entry name" value="Glyco_trans_1"/>
</dbReference>
<dbReference type="Pfam" id="PF13439">
    <property type="entry name" value="Glyco_transf_4"/>
    <property type="match status" value="1"/>
</dbReference>
<dbReference type="Proteomes" id="UP001141336">
    <property type="component" value="Unassembled WGS sequence"/>
</dbReference>
<name>A0ABT4ILQ0_9EURY</name>
<evidence type="ECO:0000259" key="1">
    <source>
        <dbReference type="Pfam" id="PF00534"/>
    </source>
</evidence>
<dbReference type="CDD" id="cd03801">
    <property type="entry name" value="GT4_PimA-like"/>
    <property type="match status" value="1"/>
</dbReference>
<dbReference type="Gene3D" id="3.40.50.2000">
    <property type="entry name" value="Glycogen Phosphorylase B"/>
    <property type="match status" value="2"/>
</dbReference>
<comment type="caution">
    <text evidence="3">The sequence shown here is derived from an EMBL/GenBank/DDBJ whole genome shotgun (WGS) entry which is preliminary data.</text>
</comment>
<dbReference type="EMBL" id="JAPTGC010000002">
    <property type="protein sequence ID" value="MCZ0861993.1"/>
    <property type="molecule type" value="Genomic_DNA"/>
</dbReference>
<dbReference type="RefSeq" id="WP_268922193.1">
    <property type="nucleotide sequence ID" value="NZ_JAPTGC010000002.1"/>
</dbReference>
<organism evidence="3 4">
    <name type="scientific">Methanocorpusculum vombati</name>
    <dbReference type="NCBI Taxonomy" id="3002864"/>
    <lineage>
        <taxon>Archaea</taxon>
        <taxon>Methanobacteriati</taxon>
        <taxon>Methanobacteriota</taxon>
        <taxon>Stenosarchaea group</taxon>
        <taxon>Methanomicrobia</taxon>
        <taxon>Methanomicrobiales</taxon>
        <taxon>Methanocorpusculaceae</taxon>
        <taxon>Methanocorpusculum</taxon>
    </lineage>
</organism>
<dbReference type="SUPFAM" id="SSF53756">
    <property type="entry name" value="UDP-Glycosyltransferase/glycogen phosphorylase"/>
    <property type="match status" value="1"/>
</dbReference>
<accession>A0ABT4ILQ0</accession>
<dbReference type="InterPro" id="IPR050194">
    <property type="entry name" value="Glycosyltransferase_grp1"/>
</dbReference>